<keyword evidence="1" id="KW-0812">Transmembrane</keyword>
<sequence>MSELTAEERKSRCSLVSGFLGLESGGFEEPVALVLTAAFLGVVVVEMGCRRGAKMVAGRQSQFTEL</sequence>
<gene>
    <name evidence="2" type="ORF">RRF57_004422</name>
</gene>
<dbReference type="AlphaFoldDB" id="A0AAN7UHS1"/>
<dbReference type="Proteomes" id="UP001305414">
    <property type="component" value="Unassembled WGS sequence"/>
</dbReference>
<organism evidence="2 3">
    <name type="scientific">Xylaria bambusicola</name>
    <dbReference type="NCBI Taxonomy" id="326684"/>
    <lineage>
        <taxon>Eukaryota</taxon>
        <taxon>Fungi</taxon>
        <taxon>Dikarya</taxon>
        <taxon>Ascomycota</taxon>
        <taxon>Pezizomycotina</taxon>
        <taxon>Sordariomycetes</taxon>
        <taxon>Xylariomycetidae</taxon>
        <taxon>Xylariales</taxon>
        <taxon>Xylariaceae</taxon>
        <taxon>Xylaria</taxon>
    </lineage>
</organism>
<name>A0AAN7UHS1_9PEZI</name>
<keyword evidence="1" id="KW-0472">Membrane</keyword>
<comment type="caution">
    <text evidence="2">The sequence shown here is derived from an EMBL/GenBank/DDBJ whole genome shotgun (WGS) entry which is preliminary data.</text>
</comment>
<proteinExistence type="predicted"/>
<evidence type="ECO:0000313" key="2">
    <source>
        <dbReference type="EMBL" id="KAK5628707.1"/>
    </source>
</evidence>
<evidence type="ECO:0000313" key="3">
    <source>
        <dbReference type="Proteomes" id="UP001305414"/>
    </source>
</evidence>
<protein>
    <submittedName>
        <fullName evidence="2">Uncharacterized protein</fullName>
    </submittedName>
</protein>
<keyword evidence="3" id="KW-1185">Reference proteome</keyword>
<accession>A0AAN7UHS1</accession>
<evidence type="ECO:0000256" key="1">
    <source>
        <dbReference type="SAM" id="Phobius"/>
    </source>
</evidence>
<feature type="transmembrane region" description="Helical" evidence="1">
    <location>
        <begin position="31"/>
        <end position="49"/>
    </location>
</feature>
<reference evidence="2 3" key="1">
    <citation type="submission" date="2023-10" db="EMBL/GenBank/DDBJ databases">
        <title>Draft genome sequence of Xylaria bambusicola isolate GMP-LS, the root and basal stem rot pathogen of sugarcane in Indonesia.</title>
        <authorList>
            <person name="Selvaraj P."/>
            <person name="Muralishankar V."/>
            <person name="Muruganantham S."/>
            <person name="Sp S."/>
            <person name="Haryani S."/>
            <person name="Lau K.J.X."/>
            <person name="Naqvi N.I."/>
        </authorList>
    </citation>
    <scope>NUCLEOTIDE SEQUENCE [LARGE SCALE GENOMIC DNA]</scope>
    <source>
        <strain evidence="2">GMP-LS</strain>
    </source>
</reference>
<dbReference type="EMBL" id="JAWHQM010000009">
    <property type="protein sequence ID" value="KAK5628707.1"/>
    <property type="molecule type" value="Genomic_DNA"/>
</dbReference>
<keyword evidence="1" id="KW-1133">Transmembrane helix</keyword>